<dbReference type="Pfam" id="PF15007">
    <property type="entry name" value="CEP44"/>
    <property type="match status" value="1"/>
</dbReference>
<evidence type="ECO:0000256" key="2">
    <source>
        <dbReference type="ARBA" id="ARBA00004214"/>
    </source>
</evidence>
<reference evidence="11 12" key="1">
    <citation type="submission" date="2020-04" db="EMBL/GenBank/DDBJ databases">
        <title>Perkinsus olseni comparative genomics.</title>
        <authorList>
            <person name="Bogema D.R."/>
        </authorList>
    </citation>
    <scope>NUCLEOTIDE SEQUENCE [LARGE SCALE GENOMIC DNA]</scope>
    <source>
        <strain evidence="11">00978-12</strain>
    </source>
</reference>
<dbReference type="EMBL" id="JABANP010000249">
    <property type="protein sequence ID" value="KAF4685775.1"/>
    <property type="molecule type" value="Genomic_DNA"/>
</dbReference>
<comment type="caution">
    <text evidence="11">The sequence shown here is derived from an EMBL/GenBank/DDBJ whole genome shotgun (WGS) entry which is preliminary data.</text>
</comment>
<evidence type="ECO:0000256" key="1">
    <source>
        <dbReference type="ARBA" id="ARBA00004114"/>
    </source>
</evidence>
<protein>
    <recommendedName>
        <fullName evidence="4">Centrosomal protein of 44 kDa</fullName>
    </recommendedName>
</protein>
<comment type="subcellular location">
    <subcellularLocation>
        <location evidence="1">Cytoplasm</location>
        <location evidence="1">Cytoskeleton</location>
        <location evidence="1">Microtubule organizing center</location>
        <location evidence="1">Centrosome</location>
        <location evidence="1">Centriole</location>
    </subcellularLocation>
    <subcellularLocation>
        <location evidence="3">Cytoplasm</location>
        <location evidence="3">Cytoskeleton</location>
        <location evidence="3">Spindle pole</location>
    </subcellularLocation>
    <subcellularLocation>
        <location evidence="2">Midbody</location>
    </subcellularLocation>
</comment>
<evidence type="ECO:0000256" key="8">
    <source>
        <dbReference type="ARBA" id="ARBA00046235"/>
    </source>
</evidence>
<feature type="compositionally biased region" description="Low complexity" evidence="9">
    <location>
        <begin position="74"/>
        <end position="83"/>
    </location>
</feature>
<evidence type="ECO:0000256" key="7">
    <source>
        <dbReference type="ARBA" id="ARBA00023212"/>
    </source>
</evidence>
<dbReference type="Proteomes" id="UP000541610">
    <property type="component" value="Unassembled WGS sequence"/>
</dbReference>
<comment type="function">
    <text evidence="8">Centriole-enriched microtubule-binding protein involved in centriole biogenesis. In collaboration with CEP295 and POC1B, is required for the centriole-to-centrosome conversion by ensuring the formation of bona fide centriole wall. Functions as a linker component that maintains centrosome cohesion. Associates with CROCC and regulates its stability and localization to the centrosome.</text>
</comment>
<evidence type="ECO:0000313" key="12">
    <source>
        <dbReference type="Proteomes" id="UP000541610"/>
    </source>
</evidence>
<dbReference type="PANTHER" id="PTHR31477:SF1">
    <property type="entry name" value="CENTROSOMAL PROTEIN OF 44 KDA"/>
    <property type="match status" value="1"/>
</dbReference>
<proteinExistence type="predicted"/>
<evidence type="ECO:0000256" key="5">
    <source>
        <dbReference type="ARBA" id="ARBA00022490"/>
    </source>
</evidence>
<feature type="domain" description="Centrosomal CEP44" evidence="10">
    <location>
        <begin position="243"/>
        <end position="359"/>
    </location>
</feature>
<keyword evidence="7" id="KW-0206">Cytoskeleton</keyword>
<dbReference type="AlphaFoldDB" id="A0A7J6NPQ2"/>
<dbReference type="GO" id="GO:0030496">
    <property type="term" value="C:midbody"/>
    <property type="evidence" value="ECO:0007669"/>
    <property type="project" value="UniProtKB-SubCell"/>
</dbReference>
<name>A0A7J6NPQ2_PEROL</name>
<organism evidence="11 12">
    <name type="scientific">Perkinsus olseni</name>
    <name type="common">Perkinsus atlanticus</name>
    <dbReference type="NCBI Taxonomy" id="32597"/>
    <lineage>
        <taxon>Eukaryota</taxon>
        <taxon>Sar</taxon>
        <taxon>Alveolata</taxon>
        <taxon>Perkinsozoa</taxon>
        <taxon>Perkinsea</taxon>
        <taxon>Perkinsida</taxon>
        <taxon>Perkinsidae</taxon>
        <taxon>Perkinsus</taxon>
    </lineage>
</organism>
<evidence type="ECO:0000259" key="10">
    <source>
        <dbReference type="Pfam" id="PF15007"/>
    </source>
</evidence>
<dbReference type="InterPro" id="IPR029157">
    <property type="entry name" value="CEP44_CC"/>
</dbReference>
<feature type="region of interest" description="Disordered" evidence="9">
    <location>
        <begin position="59"/>
        <end position="87"/>
    </location>
</feature>
<evidence type="ECO:0000256" key="9">
    <source>
        <dbReference type="SAM" id="MobiDB-lite"/>
    </source>
</evidence>
<dbReference type="GO" id="GO:0005814">
    <property type="term" value="C:centriole"/>
    <property type="evidence" value="ECO:0007669"/>
    <property type="project" value="UniProtKB-SubCell"/>
</dbReference>
<dbReference type="PANTHER" id="PTHR31477">
    <property type="entry name" value="CENTROSOMAL PROTEIN OF 44 KDA"/>
    <property type="match status" value="1"/>
</dbReference>
<keyword evidence="6" id="KW-0175">Coiled coil</keyword>
<evidence type="ECO:0000256" key="4">
    <source>
        <dbReference type="ARBA" id="ARBA00014053"/>
    </source>
</evidence>
<keyword evidence="5" id="KW-0963">Cytoplasm</keyword>
<dbReference type="OrthoDB" id="348420at2759"/>
<dbReference type="InterPro" id="IPR033603">
    <property type="entry name" value="CEP44"/>
</dbReference>
<sequence>MAAVNSTELAADVPSVDMLDVTQSPAAKSAQNSAFTGLSLSAMSVESVDVRHFTVPNPGFEDSEDVVKEEDTSDSSISVSTPSLRRPKPSYVSQEWAAYSARLHYERDRSRNRWVHPEWEERSLLRQKLLLKTRRLKGGKVNSTSVLDEFTDPPFPDQAKSRRMFPALFARHAFTEEEASEYALAIGKARLVTYHSRWGEYDIKFVSQLIDIAIYNKIASFSAAMSTPSVLKNSQHRVRLAAMKLLAQLRKCHHEPPDETFYDRLLRDGKPADLLRIYHFLFLTMSPQITLHIHRKYEEFGAYKSDLQFMQIIYKFMREVLGTNPCVTLQQLFSNGFLLKKLEMTAQVAEGLLKLDKQLGGNLQQSIMRPSKGVNENVASQEEECLGTDCIEDPLPIEDARSPPVPSGLPVDADCLVKSMERLLVAVNSVDHKLDTLAEQVESRVGQLDARLRALELRLDSTPMKDMAVVSETGKESQETTMDEVDSPKEVLSDYDAVDEIIGRLDKHYEATQQMLEKEPCAANVQ</sequence>
<accession>A0A7J6NPQ2</accession>
<evidence type="ECO:0000256" key="6">
    <source>
        <dbReference type="ARBA" id="ARBA00023054"/>
    </source>
</evidence>
<dbReference type="GO" id="GO:0000922">
    <property type="term" value="C:spindle pole"/>
    <property type="evidence" value="ECO:0007669"/>
    <property type="project" value="UniProtKB-SubCell"/>
</dbReference>
<evidence type="ECO:0000256" key="3">
    <source>
        <dbReference type="ARBA" id="ARBA00004647"/>
    </source>
</evidence>
<gene>
    <name evidence="11" type="primary">IWS1_1</name>
    <name evidence="11" type="ORF">FOZ60_006090</name>
</gene>
<evidence type="ECO:0000313" key="11">
    <source>
        <dbReference type="EMBL" id="KAF4685775.1"/>
    </source>
</evidence>